<evidence type="ECO:0000313" key="4">
    <source>
        <dbReference type="Proteomes" id="UP000677668"/>
    </source>
</evidence>
<feature type="transmembrane region" description="Helical" evidence="1">
    <location>
        <begin position="34"/>
        <end position="55"/>
    </location>
</feature>
<keyword evidence="2" id="KW-0732">Signal</keyword>
<evidence type="ECO:0000256" key="2">
    <source>
        <dbReference type="SAM" id="SignalP"/>
    </source>
</evidence>
<dbReference type="RefSeq" id="WP_157850588.1">
    <property type="nucleotide sequence ID" value="NZ_CP072642.1"/>
</dbReference>
<protein>
    <submittedName>
        <fullName evidence="3">Uncharacterized protein</fullName>
    </submittedName>
</protein>
<keyword evidence="1" id="KW-0812">Transmembrane</keyword>
<dbReference type="EMBL" id="CP072642">
    <property type="protein sequence ID" value="QUV94427.1"/>
    <property type="molecule type" value="Genomic_DNA"/>
</dbReference>
<evidence type="ECO:0000313" key="3">
    <source>
        <dbReference type="EMBL" id="QUV94427.1"/>
    </source>
</evidence>
<keyword evidence="1" id="KW-1133">Transmembrane helix</keyword>
<sequence>MHFLVMTAFAALTSTVLAAITNEAETTRERCLYGLKTFGAFVGVGLVISWLFYFIP</sequence>
<evidence type="ECO:0000256" key="1">
    <source>
        <dbReference type="SAM" id="Phobius"/>
    </source>
</evidence>
<proteinExistence type="predicted"/>
<keyword evidence="1" id="KW-0472">Membrane</keyword>
<keyword evidence="4" id="KW-1185">Reference proteome</keyword>
<dbReference type="Proteomes" id="UP000677668">
    <property type="component" value="Chromosome 1"/>
</dbReference>
<accession>A0ABX8B1G1</accession>
<organism evidence="3 4">
    <name type="scientific">Chloracidobacterium sp. N</name>
    <dbReference type="NCBI Taxonomy" id="2821540"/>
    <lineage>
        <taxon>Bacteria</taxon>
        <taxon>Pseudomonadati</taxon>
        <taxon>Acidobacteriota</taxon>
        <taxon>Terriglobia</taxon>
        <taxon>Terriglobales</taxon>
        <taxon>Acidobacteriaceae</taxon>
        <taxon>Chloracidobacterium</taxon>
        <taxon>Chloracidobacterium aggregatum</taxon>
    </lineage>
</organism>
<reference evidence="3 4" key="1">
    <citation type="submission" date="2021-03" db="EMBL/GenBank/DDBJ databases">
        <title>Genomic and phenotypic characterization of Chloracidobacterium isolates provides evidence for multiple species.</title>
        <authorList>
            <person name="Saini M.K."/>
            <person name="Costas A.M.G."/>
            <person name="Tank M."/>
            <person name="Bryant D.A."/>
        </authorList>
    </citation>
    <scope>NUCLEOTIDE SEQUENCE [LARGE SCALE GENOMIC DNA]</scope>
    <source>
        <strain evidence="3 4">N</strain>
    </source>
</reference>
<name>A0ABX8B1G1_9BACT</name>
<feature type="signal peptide" evidence="2">
    <location>
        <begin position="1"/>
        <end position="18"/>
    </location>
</feature>
<gene>
    <name evidence="3" type="ORF">J8C05_02985</name>
</gene>
<feature type="chain" id="PRO_5045816240" evidence="2">
    <location>
        <begin position="19"/>
        <end position="56"/>
    </location>
</feature>